<sequence length="284" mass="31335">MTRCVQLSRALLSLEVLVTLGSGARVSFIARPEVGKELVKPFDLSCSLQDYQGYTTDLIYILKGSSTVIAKIPTENKGDVKLHSKSFSVVGSISPGSFPYLNVTWTRPTEDLSGQYTCFIHARNAVGVDSLYQSTVQVSIEKATFKDLFDFSATLASQLEETNSQLSSISNKMSAANAELNMLRPNVQEGTVSCGIAVTYTPAPPDPTCFPNRESRHRVRFNTTYAKAPSVTLSLTSFDVNGDFNSRYYFYSTKVTTEGFEVVCGTWCNTVIYGMHVRWQAVNK</sequence>
<dbReference type="Pfam" id="PF09458">
    <property type="entry name" value="H_lectin"/>
    <property type="match status" value="1"/>
</dbReference>
<dbReference type="AlphaFoldDB" id="A0A9U8DTT2"/>
<evidence type="ECO:0000313" key="3">
    <source>
        <dbReference type="Proteomes" id="UP001165740"/>
    </source>
</evidence>
<organism evidence="3 4">
    <name type="scientific">Biomphalaria glabrata</name>
    <name type="common">Bloodfluke planorb</name>
    <name type="synonym">Freshwater snail</name>
    <dbReference type="NCBI Taxonomy" id="6526"/>
    <lineage>
        <taxon>Eukaryota</taxon>
        <taxon>Metazoa</taxon>
        <taxon>Spiralia</taxon>
        <taxon>Lophotrochozoa</taxon>
        <taxon>Mollusca</taxon>
        <taxon>Gastropoda</taxon>
        <taxon>Heterobranchia</taxon>
        <taxon>Euthyneura</taxon>
        <taxon>Panpulmonata</taxon>
        <taxon>Hygrophila</taxon>
        <taxon>Lymnaeoidea</taxon>
        <taxon>Planorbidae</taxon>
        <taxon>Biomphalaria</taxon>
    </lineage>
</organism>
<keyword evidence="1" id="KW-0732">Signal</keyword>
<proteinExistence type="predicted"/>
<dbReference type="InterPro" id="IPR037221">
    <property type="entry name" value="H-type_lectin_dom_sf"/>
</dbReference>
<feature type="chain" id="PRO_5040975163" evidence="1">
    <location>
        <begin position="24"/>
        <end position="284"/>
    </location>
</feature>
<accession>A0A9U8DTT2</accession>
<dbReference type="SUPFAM" id="SSF141086">
    <property type="entry name" value="Agglutinin HPA-like"/>
    <property type="match status" value="1"/>
</dbReference>
<dbReference type="Gene3D" id="2.60.40.2080">
    <property type="match status" value="1"/>
</dbReference>
<dbReference type="Proteomes" id="UP001165740">
    <property type="component" value="Chromosome 18"/>
</dbReference>
<dbReference type="RefSeq" id="XP_013060805.2">
    <property type="nucleotide sequence ID" value="XM_013205351.2"/>
</dbReference>
<reference evidence="4" key="1">
    <citation type="submission" date="2025-08" db="UniProtKB">
        <authorList>
            <consortium name="RefSeq"/>
        </authorList>
    </citation>
    <scope>IDENTIFICATION</scope>
</reference>
<dbReference type="OrthoDB" id="6088575at2759"/>
<dbReference type="GeneID" id="106050392"/>
<evidence type="ECO:0000259" key="2">
    <source>
        <dbReference type="Pfam" id="PF09458"/>
    </source>
</evidence>
<evidence type="ECO:0000256" key="1">
    <source>
        <dbReference type="SAM" id="SignalP"/>
    </source>
</evidence>
<name>A0A9U8DTT2_BIOGL</name>
<dbReference type="GO" id="GO:0030246">
    <property type="term" value="F:carbohydrate binding"/>
    <property type="evidence" value="ECO:0007669"/>
    <property type="project" value="InterPro"/>
</dbReference>
<gene>
    <name evidence="4" type="primary">LOC106050392</name>
</gene>
<dbReference type="KEGG" id="bgt:106050392"/>
<feature type="domain" description="H-type lectin" evidence="2">
    <location>
        <begin position="217"/>
        <end position="282"/>
    </location>
</feature>
<dbReference type="InterPro" id="IPR019019">
    <property type="entry name" value="H-type_lectin_domain"/>
</dbReference>
<feature type="signal peptide" evidence="1">
    <location>
        <begin position="1"/>
        <end position="23"/>
    </location>
</feature>
<evidence type="ECO:0000313" key="4">
    <source>
        <dbReference type="RefSeq" id="XP_013060805.2"/>
    </source>
</evidence>
<dbReference type="GO" id="GO:0007155">
    <property type="term" value="P:cell adhesion"/>
    <property type="evidence" value="ECO:0007669"/>
    <property type="project" value="InterPro"/>
</dbReference>
<protein>
    <submittedName>
        <fullName evidence="4">Uncharacterized protein LOC106050392</fullName>
    </submittedName>
</protein>
<keyword evidence="3" id="KW-1185">Reference proteome</keyword>